<dbReference type="Pfam" id="PF01694">
    <property type="entry name" value="Rhomboid"/>
    <property type="match status" value="1"/>
</dbReference>
<dbReference type="GO" id="GO:0004252">
    <property type="term" value="F:serine-type endopeptidase activity"/>
    <property type="evidence" value="ECO:0007669"/>
    <property type="project" value="InterPro"/>
</dbReference>
<feature type="transmembrane region" description="Helical" evidence="5">
    <location>
        <begin position="217"/>
        <end position="236"/>
    </location>
</feature>
<dbReference type="RefSeq" id="WP_120526520.1">
    <property type="nucleotide sequence ID" value="NZ_JABFJV010000149.1"/>
</dbReference>
<dbReference type="InterPro" id="IPR050925">
    <property type="entry name" value="Rhomboid_protease_S54"/>
</dbReference>
<feature type="domain" description="Peptidase S54 rhomboid" evidence="6">
    <location>
        <begin position="86"/>
        <end position="234"/>
    </location>
</feature>
<dbReference type="PANTHER" id="PTHR43731:SF26">
    <property type="entry name" value="RHOMBOID-LIKE PROTEIN 10, CHLOROPLASTIC"/>
    <property type="match status" value="1"/>
</dbReference>
<evidence type="ECO:0000256" key="2">
    <source>
        <dbReference type="ARBA" id="ARBA00022692"/>
    </source>
</evidence>
<name>A0A3A8I9P0_9BACT</name>
<dbReference type="Gene3D" id="1.20.1540.10">
    <property type="entry name" value="Rhomboid-like"/>
    <property type="match status" value="1"/>
</dbReference>
<dbReference type="SUPFAM" id="SSF144091">
    <property type="entry name" value="Rhomboid-like"/>
    <property type="match status" value="1"/>
</dbReference>
<feature type="transmembrane region" description="Helical" evidence="5">
    <location>
        <begin position="12"/>
        <end position="31"/>
    </location>
</feature>
<organism evidence="7 8">
    <name type="scientific">Corallococcus exercitus</name>
    <dbReference type="NCBI Taxonomy" id="2316736"/>
    <lineage>
        <taxon>Bacteria</taxon>
        <taxon>Pseudomonadati</taxon>
        <taxon>Myxococcota</taxon>
        <taxon>Myxococcia</taxon>
        <taxon>Myxococcales</taxon>
        <taxon>Cystobacterineae</taxon>
        <taxon>Myxococcaceae</taxon>
        <taxon>Corallococcus</taxon>
    </lineage>
</organism>
<keyword evidence="4 5" id="KW-0472">Membrane</keyword>
<dbReference type="GO" id="GO:0016020">
    <property type="term" value="C:membrane"/>
    <property type="evidence" value="ECO:0007669"/>
    <property type="project" value="UniProtKB-SubCell"/>
</dbReference>
<feature type="transmembrane region" description="Helical" evidence="5">
    <location>
        <begin position="121"/>
        <end position="139"/>
    </location>
</feature>
<dbReference type="PANTHER" id="PTHR43731">
    <property type="entry name" value="RHOMBOID PROTEASE"/>
    <property type="match status" value="1"/>
</dbReference>
<gene>
    <name evidence="7" type="ORF">HMI49_23600</name>
</gene>
<dbReference type="FunFam" id="1.20.1540.10:FF:000027">
    <property type="entry name" value="Rhomboid family intramembrane serine protease"/>
    <property type="match status" value="1"/>
</dbReference>
<dbReference type="EMBL" id="JABFJV010000149">
    <property type="protein sequence ID" value="NOK36191.1"/>
    <property type="molecule type" value="Genomic_DNA"/>
</dbReference>
<evidence type="ECO:0000313" key="8">
    <source>
        <dbReference type="Proteomes" id="UP000563426"/>
    </source>
</evidence>
<proteinExistence type="predicted"/>
<evidence type="ECO:0000256" key="1">
    <source>
        <dbReference type="ARBA" id="ARBA00004141"/>
    </source>
</evidence>
<feature type="transmembrane region" description="Helical" evidence="5">
    <location>
        <begin position="172"/>
        <end position="197"/>
    </location>
</feature>
<dbReference type="Proteomes" id="UP000563426">
    <property type="component" value="Unassembled WGS sequence"/>
</dbReference>
<feature type="transmembrane region" description="Helical" evidence="5">
    <location>
        <begin position="145"/>
        <end position="165"/>
    </location>
</feature>
<comment type="caution">
    <text evidence="7">The sequence shown here is derived from an EMBL/GenBank/DDBJ whole genome shotgun (WGS) entry which is preliminary data.</text>
</comment>
<evidence type="ECO:0000259" key="6">
    <source>
        <dbReference type="Pfam" id="PF01694"/>
    </source>
</evidence>
<protein>
    <submittedName>
        <fullName evidence="7">Rhomboid family intramembrane serine protease</fullName>
    </submittedName>
</protein>
<dbReference type="InterPro" id="IPR022764">
    <property type="entry name" value="Peptidase_S54_rhomboid_dom"/>
</dbReference>
<dbReference type="InterPro" id="IPR035952">
    <property type="entry name" value="Rhomboid-like_sf"/>
</dbReference>
<evidence type="ECO:0000313" key="7">
    <source>
        <dbReference type="EMBL" id="NOK36191.1"/>
    </source>
</evidence>
<dbReference type="OrthoDB" id="9813074at2"/>
<feature type="transmembrane region" description="Helical" evidence="5">
    <location>
        <begin position="89"/>
        <end position="109"/>
    </location>
</feature>
<keyword evidence="7" id="KW-0645">Protease</keyword>
<reference evidence="7 8" key="1">
    <citation type="submission" date="2020-05" db="EMBL/GenBank/DDBJ databases">
        <authorList>
            <person name="Whitworth D."/>
        </authorList>
    </citation>
    <scope>NUCLEOTIDE SEQUENCE [LARGE SCALE GENOMIC DNA]</scope>
    <source>
        <strain evidence="7 8">AB043B</strain>
    </source>
</reference>
<keyword evidence="3 5" id="KW-1133">Transmembrane helix</keyword>
<evidence type="ECO:0000256" key="5">
    <source>
        <dbReference type="SAM" id="Phobius"/>
    </source>
</evidence>
<dbReference type="GO" id="GO:0006508">
    <property type="term" value="P:proteolysis"/>
    <property type="evidence" value="ECO:0007669"/>
    <property type="project" value="UniProtKB-KW"/>
</dbReference>
<evidence type="ECO:0000256" key="4">
    <source>
        <dbReference type="ARBA" id="ARBA00023136"/>
    </source>
</evidence>
<accession>A0A3A8I9P0</accession>
<keyword evidence="8" id="KW-1185">Reference proteome</keyword>
<sequence length="257" mass="28104">MIPISDDNPTLRTPVMTYLLLAALGLTWVFFQGAGFNVVQLATSICELGLVPGELSGRAPLGQAVPLGDGLACVVDNDAINRLTPLTSMFLHGSWGHLLGNVLFFWVFGNNIEDSMGRLRFLVFYLLCGLVAAATHVAVDPTSPVPTVGASGAIAGVLGAYLVLYPRVRVNMLFILFIFIRVFPIPAWAVLLWWFVLQVITGLPQLMTLRPEVSGGVAVWAHIGGFVAGMVLIKLFENPRYTSQRTTWRHRMHPNHP</sequence>
<keyword evidence="7" id="KW-0378">Hydrolase</keyword>
<evidence type="ECO:0000256" key="3">
    <source>
        <dbReference type="ARBA" id="ARBA00022989"/>
    </source>
</evidence>
<dbReference type="AlphaFoldDB" id="A0A3A8I9P0"/>
<comment type="subcellular location">
    <subcellularLocation>
        <location evidence="1">Membrane</location>
        <topology evidence="1">Multi-pass membrane protein</topology>
    </subcellularLocation>
</comment>
<keyword evidence="2 5" id="KW-0812">Transmembrane</keyword>